<keyword evidence="2" id="KW-1185">Reference proteome</keyword>
<evidence type="ECO:0000313" key="1">
    <source>
        <dbReference type="EMBL" id="PJZ59511.1"/>
    </source>
</evidence>
<name>A0ABX4NUH8_9LEPT</name>
<organism evidence="1 2">
    <name type="scientific">Leptospira adleri</name>
    <dbReference type="NCBI Taxonomy" id="2023186"/>
    <lineage>
        <taxon>Bacteria</taxon>
        <taxon>Pseudomonadati</taxon>
        <taxon>Spirochaetota</taxon>
        <taxon>Spirochaetia</taxon>
        <taxon>Leptospirales</taxon>
        <taxon>Leptospiraceae</taxon>
        <taxon>Leptospira</taxon>
    </lineage>
</organism>
<reference evidence="1 2" key="1">
    <citation type="submission" date="2017-07" db="EMBL/GenBank/DDBJ databases">
        <title>Leptospira spp. isolated from tropical soils.</title>
        <authorList>
            <person name="Thibeaux R."/>
            <person name="Iraola G."/>
            <person name="Ferres I."/>
            <person name="Bierque E."/>
            <person name="Girault D."/>
            <person name="Soupe-Gilbert M.-E."/>
            <person name="Picardeau M."/>
            <person name="Goarant C."/>
        </authorList>
    </citation>
    <scope>NUCLEOTIDE SEQUENCE [LARGE SCALE GENOMIC DNA]</scope>
    <source>
        <strain evidence="1 2">FH2-B-D1</strain>
    </source>
</reference>
<dbReference type="EMBL" id="NPDU01000126">
    <property type="protein sequence ID" value="PJZ59511.1"/>
    <property type="molecule type" value="Genomic_DNA"/>
</dbReference>
<protein>
    <submittedName>
        <fullName evidence="1">Uncharacterized protein</fullName>
    </submittedName>
</protein>
<sequence>MEKKGSKSKADRRTKAKFKFTANDFKELLKKQDRKCALTGRELTALTVEVELREPYKNEGIESLDNHYLVDRSLSFLARHVNEKDIIDVAAEIIQLRGHERGYKLLVTKAKKGIK</sequence>
<dbReference type="RefSeq" id="WP_100788547.1">
    <property type="nucleotide sequence ID" value="NZ_NPDU01000126.1"/>
</dbReference>
<gene>
    <name evidence="1" type="ORF">CH376_23335</name>
</gene>
<proteinExistence type="predicted"/>
<dbReference type="Proteomes" id="UP000232149">
    <property type="component" value="Unassembled WGS sequence"/>
</dbReference>
<evidence type="ECO:0000313" key="2">
    <source>
        <dbReference type="Proteomes" id="UP000232149"/>
    </source>
</evidence>
<accession>A0ABX4NUH8</accession>
<dbReference type="Gene3D" id="3.30.40.220">
    <property type="match status" value="1"/>
</dbReference>
<comment type="caution">
    <text evidence="1">The sequence shown here is derived from an EMBL/GenBank/DDBJ whole genome shotgun (WGS) entry which is preliminary data.</text>
</comment>